<feature type="region of interest" description="Disordered" evidence="1">
    <location>
        <begin position="46"/>
        <end position="65"/>
    </location>
</feature>
<feature type="compositionally biased region" description="Acidic residues" evidence="1">
    <location>
        <begin position="449"/>
        <end position="468"/>
    </location>
</feature>
<dbReference type="PROSITE" id="PS51257">
    <property type="entry name" value="PROKAR_LIPOPROTEIN"/>
    <property type="match status" value="1"/>
</dbReference>
<evidence type="ECO:0000256" key="1">
    <source>
        <dbReference type="SAM" id="MobiDB-lite"/>
    </source>
</evidence>
<proteinExistence type="predicted"/>
<feature type="domain" description="2EXR" evidence="2">
    <location>
        <begin position="72"/>
        <end position="182"/>
    </location>
</feature>
<dbReference type="InterPro" id="IPR045518">
    <property type="entry name" value="2EXR"/>
</dbReference>
<dbReference type="EMBL" id="JAZGSY010000270">
    <property type="protein sequence ID" value="KAL1837701.1"/>
    <property type="molecule type" value="Genomic_DNA"/>
</dbReference>
<organism evidence="3 4">
    <name type="scientific">Humicola insolens</name>
    <name type="common">Soft-rot fungus</name>
    <dbReference type="NCBI Taxonomy" id="85995"/>
    <lineage>
        <taxon>Eukaryota</taxon>
        <taxon>Fungi</taxon>
        <taxon>Dikarya</taxon>
        <taxon>Ascomycota</taxon>
        <taxon>Pezizomycotina</taxon>
        <taxon>Sordariomycetes</taxon>
        <taxon>Sordariomycetidae</taxon>
        <taxon>Sordariales</taxon>
        <taxon>Chaetomiaceae</taxon>
        <taxon>Mycothermus</taxon>
    </lineage>
</organism>
<dbReference type="PANTHER" id="PTHR35910">
    <property type="entry name" value="2EXR DOMAIN-CONTAINING PROTEIN"/>
    <property type="match status" value="1"/>
</dbReference>
<dbReference type="Proteomes" id="UP001583172">
    <property type="component" value="Unassembled WGS sequence"/>
</dbReference>
<dbReference type="Pfam" id="PF20150">
    <property type="entry name" value="2EXR"/>
    <property type="match status" value="1"/>
</dbReference>
<feature type="region of interest" description="Disordered" evidence="1">
    <location>
        <begin position="270"/>
        <end position="294"/>
    </location>
</feature>
<gene>
    <name evidence="3" type="ORF">VTJ49DRAFT_3498</name>
</gene>
<dbReference type="PANTHER" id="PTHR35910:SF6">
    <property type="entry name" value="2EXR DOMAIN-CONTAINING PROTEIN"/>
    <property type="match status" value="1"/>
</dbReference>
<evidence type="ECO:0000313" key="4">
    <source>
        <dbReference type="Proteomes" id="UP001583172"/>
    </source>
</evidence>
<protein>
    <recommendedName>
        <fullName evidence="2">2EXR domain-containing protein</fullName>
    </recommendedName>
</protein>
<evidence type="ECO:0000313" key="3">
    <source>
        <dbReference type="EMBL" id="KAL1837701.1"/>
    </source>
</evidence>
<feature type="region of interest" description="Disordered" evidence="1">
    <location>
        <begin position="427"/>
        <end position="471"/>
    </location>
</feature>
<comment type="caution">
    <text evidence="3">The sequence shown here is derived from an EMBL/GenBank/DDBJ whole genome shotgun (WGS) entry which is preliminary data.</text>
</comment>
<accession>A0ABR3V8C6</accession>
<evidence type="ECO:0000259" key="2">
    <source>
        <dbReference type="Pfam" id="PF20150"/>
    </source>
</evidence>
<name>A0ABR3V8C6_HUMIN</name>
<sequence>MRSLPGSALLTVASAACRRQSLDLAPQWAASPAGRPYSPYPYRDLPKTPGDWEARPQPTATQPASRVHANDFRLFRYLPAELRLQIWREAVLAACEHPRVHRVRFAISSEDSSMDEHGRHGPMVEMLPTPQLSESTFAVRSLLSACIEARQETISMLATLLPDAVPITGRGIFRCNLSRDMLLLSDVSLSLLLALSRLHQGQQVCSSITNSPYLGRVRRLCLDLAPLLQDDPTGLSPLPPELESALATLAASLSSLEQLYLLQAPAAPAPPVPSLDQSNQSYIPRTPQPPSWPLVRRPRPPPEHIFLSGNNTGDQDVAFTAGEWYSTRPLPRCRVSPGFYTHLRRSVRALCQLRRALKDAPMSVLLGHPSAGVEDDEGEVVAGNEEEGLGLVEVQDARHVDPTVVERLRRLRVQALGHYVASPDLLSGSRSGVEPLPAEGRDSVAGVADGDEEEEEDSGATGGEEEEWLLSSPETCLEVALGNEPRWVQWEWVCQCLDA</sequence>
<keyword evidence="4" id="KW-1185">Reference proteome</keyword>
<reference evidence="3 4" key="1">
    <citation type="journal article" date="2024" name="Commun. Biol.">
        <title>Comparative genomic analysis of thermophilic fungi reveals convergent evolutionary adaptations and gene losses.</title>
        <authorList>
            <person name="Steindorff A.S."/>
            <person name="Aguilar-Pontes M.V."/>
            <person name="Robinson A.J."/>
            <person name="Andreopoulos B."/>
            <person name="LaButti K."/>
            <person name="Kuo A."/>
            <person name="Mondo S."/>
            <person name="Riley R."/>
            <person name="Otillar R."/>
            <person name="Haridas S."/>
            <person name="Lipzen A."/>
            <person name="Grimwood J."/>
            <person name="Schmutz J."/>
            <person name="Clum A."/>
            <person name="Reid I.D."/>
            <person name="Moisan M.C."/>
            <person name="Butler G."/>
            <person name="Nguyen T.T.M."/>
            <person name="Dewar K."/>
            <person name="Conant G."/>
            <person name="Drula E."/>
            <person name="Henrissat B."/>
            <person name="Hansel C."/>
            <person name="Singer S."/>
            <person name="Hutchinson M.I."/>
            <person name="de Vries R.P."/>
            <person name="Natvig D.O."/>
            <person name="Powell A.J."/>
            <person name="Tsang A."/>
            <person name="Grigoriev I.V."/>
        </authorList>
    </citation>
    <scope>NUCLEOTIDE SEQUENCE [LARGE SCALE GENOMIC DNA]</scope>
    <source>
        <strain evidence="3 4">CBS 620.91</strain>
    </source>
</reference>